<dbReference type="InterPro" id="IPR036388">
    <property type="entry name" value="WH-like_DNA-bd_sf"/>
</dbReference>
<evidence type="ECO:0000259" key="4">
    <source>
        <dbReference type="PROSITE" id="PS51077"/>
    </source>
</evidence>
<keyword evidence="7" id="KW-1185">Reference proteome</keyword>
<gene>
    <name evidence="6" type="ORF">C486_06398</name>
</gene>
<dbReference type="GO" id="GO:0045892">
    <property type="term" value="P:negative regulation of DNA-templated transcription"/>
    <property type="evidence" value="ECO:0007669"/>
    <property type="project" value="TreeGrafter"/>
</dbReference>
<name>L9Z7J6_9EURY</name>
<dbReference type="Gene3D" id="3.30.450.40">
    <property type="match status" value="1"/>
</dbReference>
<evidence type="ECO:0000256" key="2">
    <source>
        <dbReference type="ARBA" id="ARBA00023125"/>
    </source>
</evidence>
<dbReference type="PANTHER" id="PTHR30136:SF35">
    <property type="entry name" value="HTH-TYPE TRANSCRIPTIONAL REGULATOR RV1719"/>
    <property type="match status" value="1"/>
</dbReference>
<accession>L9Z7J6</accession>
<comment type="caution">
    <text evidence="6">The sequence shown here is derived from an EMBL/GenBank/DDBJ whole genome shotgun (WGS) entry which is preliminary data.</text>
</comment>
<dbReference type="InterPro" id="IPR014757">
    <property type="entry name" value="Tscrpt_reg_IclR_C"/>
</dbReference>
<dbReference type="EMBL" id="AOIJ01000041">
    <property type="protein sequence ID" value="ELY81627.1"/>
    <property type="molecule type" value="Genomic_DNA"/>
</dbReference>
<dbReference type="PROSITE" id="PS51078">
    <property type="entry name" value="ICLR_ED"/>
    <property type="match status" value="1"/>
</dbReference>
<reference evidence="6 7" key="1">
    <citation type="journal article" date="2014" name="PLoS Genet.">
        <title>Phylogenetically driven sequencing of extremely halophilic archaea reveals strategies for static and dynamic osmo-response.</title>
        <authorList>
            <person name="Becker E.A."/>
            <person name="Seitzer P.M."/>
            <person name="Tritt A."/>
            <person name="Larsen D."/>
            <person name="Krusor M."/>
            <person name="Yao A.I."/>
            <person name="Wu D."/>
            <person name="Madern D."/>
            <person name="Eisen J.A."/>
            <person name="Darling A.E."/>
            <person name="Facciotti M.T."/>
        </authorList>
    </citation>
    <scope>NUCLEOTIDE SEQUENCE [LARGE SCALE GENOMIC DNA]</scope>
    <source>
        <strain evidence="6 7">JCM 14663</strain>
    </source>
</reference>
<dbReference type="InterPro" id="IPR036390">
    <property type="entry name" value="WH_DNA-bd_sf"/>
</dbReference>
<dbReference type="PROSITE" id="PS51077">
    <property type="entry name" value="HTH_ICLR"/>
    <property type="match status" value="1"/>
</dbReference>
<dbReference type="SMART" id="SM00346">
    <property type="entry name" value="HTH_ICLR"/>
    <property type="match status" value="1"/>
</dbReference>
<dbReference type="GO" id="GO:0003700">
    <property type="term" value="F:DNA-binding transcription factor activity"/>
    <property type="evidence" value="ECO:0007669"/>
    <property type="project" value="TreeGrafter"/>
</dbReference>
<evidence type="ECO:0000313" key="6">
    <source>
        <dbReference type="EMBL" id="ELY81627.1"/>
    </source>
</evidence>
<dbReference type="InterPro" id="IPR005471">
    <property type="entry name" value="Tscrpt_reg_IclR_N"/>
</dbReference>
<feature type="domain" description="HTH iclR-type" evidence="4">
    <location>
        <begin position="16"/>
        <end position="75"/>
    </location>
</feature>
<organism evidence="6 7">
    <name type="scientific">Natrinema gari JCM 14663</name>
    <dbReference type="NCBI Taxonomy" id="1230459"/>
    <lineage>
        <taxon>Archaea</taxon>
        <taxon>Methanobacteriati</taxon>
        <taxon>Methanobacteriota</taxon>
        <taxon>Stenosarchaea group</taxon>
        <taxon>Halobacteria</taxon>
        <taxon>Halobacteriales</taxon>
        <taxon>Natrialbaceae</taxon>
        <taxon>Natrinema</taxon>
    </lineage>
</organism>
<dbReference type="PANTHER" id="PTHR30136">
    <property type="entry name" value="HELIX-TURN-HELIX TRANSCRIPTIONAL REGULATOR, ICLR FAMILY"/>
    <property type="match status" value="1"/>
</dbReference>
<keyword evidence="3" id="KW-0804">Transcription</keyword>
<dbReference type="Proteomes" id="UP000011592">
    <property type="component" value="Unassembled WGS sequence"/>
</dbReference>
<dbReference type="SUPFAM" id="SSF46785">
    <property type="entry name" value="Winged helix' DNA-binding domain"/>
    <property type="match status" value="1"/>
</dbReference>
<evidence type="ECO:0000256" key="3">
    <source>
        <dbReference type="ARBA" id="ARBA00023163"/>
    </source>
</evidence>
<evidence type="ECO:0000256" key="1">
    <source>
        <dbReference type="ARBA" id="ARBA00023015"/>
    </source>
</evidence>
<dbReference type="InterPro" id="IPR050707">
    <property type="entry name" value="HTH_MetabolicPath_Reg"/>
</dbReference>
<evidence type="ECO:0000313" key="7">
    <source>
        <dbReference type="Proteomes" id="UP000011592"/>
    </source>
</evidence>
<protein>
    <submittedName>
        <fullName evidence="6">Transcriptional regulator IclR</fullName>
    </submittedName>
</protein>
<dbReference type="GO" id="GO:0003677">
    <property type="term" value="F:DNA binding"/>
    <property type="evidence" value="ECO:0007669"/>
    <property type="project" value="UniProtKB-KW"/>
</dbReference>
<dbReference type="PATRIC" id="fig|1230459.4.peg.1285"/>
<evidence type="ECO:0000259" key="5">
    <source>
        <dbReference type="PROSITE" id="PS51078"/>
    </source>
</evidence>
<dbReference type="Pfam" id="PF09339">
    <property type="entry name" value="HTH_IclR"/>
    <property type="match status" value="1"/>
</dbReference>
<dbReference type="Pfam" id="PF01614">
    <property type="entry name" value="IclR_C"/>
    <property type="match status" value="1"/>
</dbReference>
<keyword evidence="2" id="KW-0238">DNA-binding</keyword>
<dbReference type="AlphaFoldDB" id="L9Z7J6"/>
<keyword evidence="1" id="KW-0805">Transcription regulation</keyword>
<proteinExistence type="predicted"/>
<dbReference type="SUPFAM" id="SSF55781">
    <property type="entry name" value="GAF domain-like"/>
    <property type="match status" value="1"/>
</dbReference>
<dbReference type="InterPro" id="IPR029016">
    <property type="entry name" value="GAF-like_dom_sf"/>
</dbReference>
<sequence length="270" mass="30134">MNDMHADDSTGSPRRIKSIQTASAILEAIQYLESPTFTDICNEVEISKGTVHTYLETLENEGFIAKSGKKYQLGVRLVTMGESVRNQTDIYRAGQDEVETLAEKTGEWVHLTVEYQGQEVTLYESSGDRAIAMDYHLRMRESPQYLYHTAAGKAMLACFDRERVREIIDQQGFVQRTEKTITDLETLFDELEQIQAQGYAVNDEEEVRGMRSVGTAITGPDATVCGAISVTAPTSRLSGDYFESEIPELVMEAANIIEVNLETAGVQKPR</sequence>
<dbReference type="Gene3D" id="1.10.10.10">
    <property type="entry name" value="Winged helix-like DNA-binding domain superfamily/Winged helix DNA-binding domain"/>
    <property type="match status" value="1"/>
</dbReference>
<feature type="domain" description="IclR-ED" evidence="5">
    <location>
        <begin position="76"/>
        <end position="263"/>
    </location>
</feature>